<dbReference type="Proteomes" id="UP001161247">
    <property type="component" value="Chromosome 1"/>
</dbReference>
<evidence type="ECO:0000256" key="3">
    <source>
        <dbReference type="ARBA" id="ARBA00022833"/>
    </source>
</evidence>
<keyword evidence="2" id="KW-0479">Metal-binding</keyword>
<evidence type="ECO:0000256" key="5">
    <source>
        <dbReference type="ARBA" id="ARBA00023239"/>
    </source>
</evidence>
<dbReference type="InterPro" id="IPR036409">
    <property type="entry name" value="Aldolase_II/adducin_N_sf"/>
</dbReference>
<dbReference type="InterPro" id="IPR001303">
    <property type="entry name" value="Aldolase_II/adducin_N"/>
</dbReference>
<evidence type="ECO:0000256" key="1">
    <source>
        <dbReference type="ARBA" id="ARBA00022605"/>
    </source>
</evidence>
<protein>
    <submittedName>
        <fullName evidence="8">OLC1v1023943C1</fullName>
    </submittedName>
</protein>
<dbReference type="PANTHER" id="PTHR10640:SF7">
    <property type="entry name" value="METHYLTHIORIBULOSE-1-PHOSPHATE DEHYDRATASE"/>
    <property type="match status" value="1"/>
</dbReference>
<dbReference type="Pfam" id="PF00596">
    <property type="entry name" value="Aldolase_II"/>
    <property type="match status" value="1"/>
</dbReference>
<keyword evidence="3" id="KW-0862">Zinc</keyword>
<reference evidence="8" key="1">
    <citation type="submission" date="2023-03" db="EMBL/GenBank/DDBJ databases">
        <authorList>
            <person name="Julca I."/>
        </authorList>
    </citation>
    <scope>NUCLEOTIDE SEQUENCE</scope>
</reference>
<evidence type="ECO:0000313" key="9">
    <source>
        <dbReference type="Proteomes" id="UP001161247"/>
    </source>
</evidence>
<dbReference type="PANTHER" id="PTHR10640">
    <property type="entry name" value="METHYLTHIORIBULOSE-1-PHOSPHATE DEHYDRATASE"/>
    <property type="match status" value="1"/>
</dbReference>
<keyword evidence="9" id="KW-1185">Reference proteome</keyword>
<dbReference type="EMBL" id="OX459118">
    <property type="protein sequence ID" value="CAI9089378.1"/>
    <property type="molecule type" value="Genomic_DNA"/>
</dbReference>
<accession>A0AAV1C2T2</accession>
<organism evidence="8 9">
    <name type="scientific">Oldenlandia corymbosa var. corymbosa</name>
    <dbReference type="NCBI Taxonomy" id="529605"/>
    <lineage>
        <taxon>Eukaryota</taxon>
        <taxon>Viridiplantae</taxon>
        <taxon>Streptophyta</taxon>
        <taxon>Embryophyta</taxon>
        <taxon>Tracheophyta</taxon>
        <taxon>Spermatophyta</taxon>
        <taxon>Magnoliopsida</taxon>
        <taxon>eudicotyledons</taxon>
        <taxon>Gunneridae</taxon>
        <taxon>Pentapetalae</taxon>
        <taxon>asterids</taxon>
        <taxon>lamiids</taxon>
        <taxon>Gentianales</taxon>
        <taxon>Rubiaceae</taxon>
        <taxon>Rubioideae</taxon>
        <taxon>Spermacoceae</taxon>
        <taxon>Hedyotis-Oldenlandia complex</taxon>
        <taxon>Oldenlandia</taxon>
    </lineage>
</organism>
<dbReference type="Gene3D" id="3.40.225.10">
    <property type="entry name" value="Class II aldolase/adducin N-terminal domain"/>
    <property type="match status" value="1"/>
</dbReference>
<evidence type="ECO:0000256" key="4">
    <source>
        <dbReference type="ARBA" id="ARBA00023167"/>
    </source>
</evidence>
<dbReference type="FunFam" id="3.40.225.10:FF:000003">
    <property type="entry name" value="Methylthioribulose-1-phosphate dehydratase"/>
    <property type="match status" value="1"/>
</dbReference>
<sequence>MNQGGAATSFPGNNMMNQRGPATRFEAGKGLLRSVEQIKAVEETKALVCQLCAKFYNLGWLYGTGGSLSIKVHEENVPKKNQIIIMTPSGAQKEMLRPQDLCTVSSDGTFVHFPSTGTKFSDSAVLFLKIYELRNAGAVIHSHALESVIVTRLDDSAKEFRVKDMEMIKGIEGHGYGDEIVIPIIENAPHESLLANPLAEAISAYPKTRAVLVRHHGVFIWGDTWISAKTQAECYHYLFKAAVQMDKLDFFQY</sequence>
<keyword evidence="1" id="KW-0028">Amino-acid biosynthesis</keyword>
<dbReference type="InterPro" id="IPR017714">
    <property type="entry name" value="MethylthioRu-1-P_deHdtase_MtnB"/>
</dbReference>
<evidence type="ECO:0000313" key="8">
    <source>
        <dbReference type="EMBL" id="CAI9089378.1"/>
    </source>
</evidence>
<dbReference type="NCBIfam" id="TIGR03328">
    <property type="entry name" value="salvage_mtnB"/>
    <property type="match status" value="1"/>
</dbReference>
<feature type="domain" description="Class II aldolase/adducin N-terminal" evidence="7">
    <location>
        <begin position="46"/>
        <end position="243"/>
    </location>
</feature>
<proteinExistence type="predicted"/>
<dbReference type="GO" id="GO:0046570">
    <property type="term" value="F:methylthioribulose 1-phosphate dehydratase activity"/>
    <property type="evidence" value="ECO:0007669"/>
    <property type="project" value="TreeGrafter"/>
</dbReference>
<dbReference type="GO" id="GO:0046872">
    <property type="term" value="F:metal ion binding"/>
    <property type="evidence" value="ECO:0007669"/>
    <property type="project" value="UniProtKB-KW"/>
</dbReference>
<evidence type="ECO:0000259" key="7">
    <source>
        <dbReference type="SMART" id="SM01007"/>
    </source>
</evidence>
<evidence type="ECO:0000256" key="2">
    <source>
        <dbReference type="ARBA" id="ARBA00022723"/>
    </source>
</evidence>
<feature type="compositionally biased region" description="Polar residues" evidence="6">
    <location>
        <begin position="1"/>
        <end position="17"/>
    </location>
</feature>
<dbReference type="SMART" id="SM01007">
    <property type="entry name" value="Aldolase_II"/>
    <property type="match status" value="1"/>
</dbReference>
<gene>
    <name evidence="8" type="ORF">OLC1_LOCUS1731</name>
</gene>
<name>A0AAV1C2T2_OLDCO</name>
<dbReference type="GO" id="GO:0005737">
    <property type="term" value="C:cytoplasm"/>
    <property type="evidence" value="ECO:0007669"/>
    <property type="project" value="InterPro"/>
</dbReference>
<evidence type="ECO:0000256" key="6">
    <source>
        <dbReference type="SAM" id="MobiDB-lite"/>
    </source>
</evidence>
<dbReference type="GO" id="GO:0019509">
    <property type="term" value="P:L-methionine salvage from methylthioadenosine"/>
    <property type="evidence" value="ECO:0007669"/>
    <property type="project" value="InterPro"/>
</dbReference>
<feature type="region of interest" description="Disordered" evidence="6">
    <location>
        <begin position="1"/>
        <end position="21"/>
    </location>
</feature>
<keyword evidence="5" id="KW-0456">Lyase</keyword>
<dbReference type="SUPFAM" id="SSF53639">
    <property type="entry name" value="AraD/HMP-PK domain-like"/>
    <property type="match status" value="1"/>
</dbReference>
<keyword evidence="4" id="KW-0486">Methionine biosynthesis</keyword>
<dbReference type="AlphaFoldDB" id="A0AAV1C2T2"/>